<evidence type="ECO:0000256" key="2">
    <source>
        <dbReference type="ARBA" id="ARBA00008779"/>
    </source>
</evidence>
<keyword evidence="3" id="KW-0479">Metal-binding</keyword>
<evidence type="ECO:0000256" key="1">
    <source>
        <dbReference type="ARBA" id="ARBA00001913"/>
    </source>
</evidence>
<evidence type="ECO:0000256" key="6">
    <source>
        <dbReference type="ARBA" id="ARBA00022837"/>
    </source>
</evidence>
<keyword evidence="5" id="KW-0378">Hydrolase</keyword>
<comment type="cofactor">
    <cofactor evidence="1">
        <name>Ca(2+)</name>
        <dbReference type="ChEBI" id="CHEBI:29108"/>
    </cofactor>
</comment>
<dbReference type="Gene3D" id="2.60.120.260">
    <property type="entry name" value="Galactose-binding domain-like"/>
    <property type="match status" value="1"/>
</dbReference>
<dbReference type="GO" id="GO:0046872">
    <property type="term" value="F:metal ion binding"/>
    <property type="evidence" value="ECO:0007669"/>
    <property type="project" value="UniProtKB-KW"/>
</dbReference>
<dbReference type="PROSITE" id="PS00149">
    <property type="entry name" value="SULFATASE_2"/>
    <property type="match status" value="1"/>
</dbReference>
<dbReference type="InterPro" id="IPR050738">
    <property type="entry name" value="Sulfatase"/>
</dbReference>
<dbReference type="AlphaFoldDB" id="A0A7V9ABJ1"/>
<gene>
    <name evidence="8" type="ORF">H0921_06600</name>
</gene>
<keyword evidence="9" id="KW-1185">Reference proteome</keyword>
<comment type="caution">
    <text evidence="8">The sequence shown here is derived from an EMBL/GenBank/DDBJ whole genome shotgun (WGS) entry which is preliminary data.</text>
</comment>
<evidence type="ECO:0000313" key="8">
    <source>
        <dbReference type="EMBL" id="MBA2225832.1"/>
    </source>
</evidence>
<dbReference type="Gene3D" id="3.30.1120.10">
    <property type="match status" value="1"/>
</dbReference>
<organism evidence="8 9">
    <name type="scientific">Thermogemmata fonticola</name>
    <dbReference type="NCBI Taxonomy" id="2755323"/>
    <lineage>
        <taxon>Bacteria</taxon>
        <taxon>Pseudomonadati</taxon>
        <taxon>Planctomycetota</taxon>
        <taxon>Planctomycetia</taxon>
        <taxon>Gemmatales</taxon>
        <taxon>Gemmataceae</taxon>
        <taxon>Thermogemmata</taxon>
    </lineage>
</organism>
<protein>
    <submittedName>
        <fullName evidence="8">Sulfatase</fullName>
    </submittedName>
</protein>
<dbReference type="Gene3D" id="3.40.720.10">
    <property type="entry name" value="Alkaline Phosphatase, subunit A"/>
    <property type="match status" value="1"/>
</dbReference>
<dbReference type="SUPFAM" id="SSF49785">
    <property type="entry name" value="Galactose-binding domain-like"/>
    <property type="match status" value="1"/>
</dbReference>
<feature type="domain" description="Sulfatase N-terminal" evidence="7">
    <location>
        <begin position="23"/>
        <end position="347"/>
    </location>
</feature>
<evidence type="ECO:0000259" key="7">
    <source>
        <dbReference type="Pfam" id="PF00884"/>
    </source>
</evidence>
<evidence type="ECO:0000256" key="4">
    <source>
        <dbReference type="ARBA" id="ARBA00022729"/>
    </source>
</evidence>
<keyword evidence="4" id="KW-0732">Signal</keyword>
<dbReference type="Proteomes" id="UP000542342">
    <property type="component" value="Unassembled WGS sequence"/>
</dbReference>
<sequence length="600" mass="66934">MVWATVLLASGSVSAGEERQLFNVVLFVIDDLGQRDLGCYGSTFYRTPHIDRLAREGIRFTDFYAVCPVCSPTRVSILTGQYPQRWNITDWIPGRKDQPDQRLQRPSIRTELPLEAVTIAEVLKRRGYVTAHIGKWHLGGKGFGPKEQGFDINVAGDETGTPRSYFAPFRNKGGVMPGLEEAPEGEYLTDRLAAEAVRFISAHKDRPFFLYLPHYAVHTPLRAPAERIRRYPNQPRPGTQSNPVYAAMVESMDDAVGQVLQALADYRLADKTVVLFTSDNGGLATREGGPTGATYNGPLRAGKGFLYEGGVRVPLIIRWPGRGKPGTTCAEVACSNDLFDTILDAAGGRQPPDPPTDGRSLFPLLDGKPLSERAIYWHYPHYANQGSRPGGAIRRGRYKLVEDYETGRHELYDLSRDLSEEKNLATEQPDLVRQLASELEKWRQQVDARMPRPNPQYRPHPPDANGTITLPARTALIHGQQWRFEPLPHQESLGHWVQTGDSASWDFTAIQPGRFRLELVYGCHSNAAGASVEVSLDSWRQQHTLQATAGTHDYQPHVVGELKVDQPGRHTLTLKLVRPPSRPLVELRSIVLRPVKDGGR</sequence>
<evidence type="ECO:0000313" key="9">
    <source>
        <dbReference type="Proteomes" id="UP000542342"/>
    </source>
</evidence>
<dbReference type="PANTHER" id="PTHR42693:SF42">
    <property type="entry name" value="ARYLSULFATASE G"/>
    <property type="match status" value="1"/>
</dbReference>
<dbReference type="SUPFAM" id="SSF53649">
    <property type="entry name" value="Alkaline phosphatase-like"/>
    <property type="match status" value="1"/>
</dbReference>
<comment type="similarity">
    <text evidence="2">Belongs to the sulfatase family.</text>
</comment>
<keyword evidence="6" id="KW-0106">Calcium</keyword>
<dbReference type="GO" id="GO:0004065">
    <property type="term" value="F:arylsulfatase activity"/>
    <property type="evidence" value="ECO:0007669"/>
    <property type="project" value="TreeGrafter"/>
</dbReference>
<accession>A0A7V9ABJ1</accession>
<dbReference type="Pfam" id="PF00884">
    <property type="entry name" value="Sulfatase"/>
    <property type="match status" value="1"/>
</dbReference>
<dbReference type="PROSITE" id="PS00523">
    <property type="entry name" value="SULFATASE_1"/>
    <property type="match status" value="1"/>
</dbReference>
<reference evidence="8 9" key="1">
    <citation type="submission" date="2020-07" db="EMBL/GenBank/DDBJ databases">
        <title>Thermogemmata thermophila gen. nov., sp. nov., a novel moderate thermophilic planctomycete from a Kamchatka hot spring.</title>
        <authorList>
            <person name="Elcheninov A.G."/>
            <person name="Podosokorskaya O.A."/>
            <person name="Kovaleva O.L."/>
            <person name="Novikov A."/>
            <person name="Bonch-Osmolovskaya E.A."/>
            <person name="Toshchakov S.V."/>
            <person name="Kublanov I.V."/>
        </authorList>
    </citation>
    <scope>NUCLEOTIDE SEQUENCE [LARGE SCALE GENOMIC DNA]</scope>
    <source>
        <strain evidence="8 9">2918</strain>
    </source>
</reference>
<dbReference type="InterPro" id="IPR017850">
    <property type="entry name" value="Alkaline_phosphatase_core_sf"/>
</dbReference>
<name>A0A7V9ABJ1_9BACT</name>
<dbReference type="EMBL" id="JACEFB010000003">
    <property type="protein sequence ID" value="MBA2225832.1"/>
    <property type="molecule type" value="Genomic_DNA"/>
</dbReference>
<evidence type="ECO:0000256" key="3">
    <source>
        <dbReference type="ARBA" id="ARBA00022723"/>
    </source>
</evidence>
<dbReference type="InterPro" id="IPR008979">
    <property type="entry name" value="Galactose-bd-like_sf"/>
</dbReference>
<dbReference type="InterPro" id="IPR000917">
    <property type="entry name" value="Sulfatase_N"/>
</dbReference>
<proteinExistence type="inferred from homology"/>
<dbReference type="PANTHER" id="PTHR42693">
    <property type="entry name" value="ARYLSULFATASE FAMILY MEMBER"/>
    <property type="match status" value="1"/>
</dbReference>
<evidence type="ECO:0000256" key="5">
    <source>
        <dbReference type="ARBA" id="ARBA00022801"/>
    </source>
</evidence>
<dbReference type="CDD" id="cd16144">
    <property type="entry name" value="ARS_like"/>
    <property type="match status" value="1"/>
</dbReference>
<dbReference type="InterPro" id="IPR024607">
    <property type="entry name" value="Sulfatase_CS"/>
</dbReference>